<protein>
    <submittedName>
        <fullName evidence="2">Uncharacterized protein</fullName>
    </submittedName>
</protein>
<feature type="region of interest" description="Disordered" evidence="1">
    <location>
        <begin position="28"/>
        <end position="97"/>
    </location>
</feature>
<evidence type="ECO:0000313" key="3">
    <source>
        <dbReference type="Proteomes" id="UP000621500"/>
    </source>
</evidence>
<sequence>MRLPEEAAGIAAISAAVGVVAALLTARPRTGSAVSPSPTRSGTATGSDSATSAISVPLRGAGLTGDSGLTEDSELTGGAGSAASGSAPEPVPASAST</sequence>
<organism evidence="2 3">
    <name type="scientific">Plantactinospora mayteni</name>
    <dbReference type="NCBI Taxonomy" id="566021"/>
    <lineage>
        <taxon>Bacteria</taxon>
        <taxon>Bacillati</taxon>
        <taxon>Actinomycetota</taxon>
        <taxon>Actinomycetes</taxon>
        <taxon>Micromonosporales</taxon>
        <taxon>Micromonosporaceae</taxon>
        <taxon>Plantactinospora</taxon>
    </lineage>
</organism>
<dbReference type="Proteomes" id="UP000621500">
    <property type="component" value="Unassembled WGS sequence"/>
</dbReference>
<reference evidence="2 3" key="1">
    <citation type="submission" date="2021-01" db="EMBL/GenBank/DDBJ databases">
        <title>Whole genome shotgun sequence of Plantactinospora mayteni NBRC 109088.</title>
        <authorList>
            <person name="Komaki H."/>
            <person name="Tamura T."/>
        </authorList>
    </citation>
    <scope>NUCLEOTIDE SEQUENCE [LARGE SCALE GENOMIC DNA]</scope>
    <source>
        <strain evidence="2 3">NBRC 109088</strain>
    </source>
</reference>
<evidence type="ECO:0000256" key="1">
    <source>
        <dbReference type="SAM" id="MobiDB-lite"/>
    </source>
</evidence>
<dbReference type="EMBL" id="BONX01000048">
    <property type="protein sequence ID" value="GIG99784.1"/>
    <property type="molecule type" value="Genomic_DNA"/>
</dbReference>
<gene>
    <name evidence="2" type="ORF">Pma05_63570</name>
</gene>
<comment type="caution">
    <text evidence="2">The sequence shown here is derived from an EMBL/GenBank/DDBJ whole genome shotgun (WGS) entry which is preliminary data.</text>
</comment>
<feature type="compositionally biased region" description="Low complexity" evidence="1">
    <location>
        <begin position="81"/>
        <end position="97"/>
    </location>
</feature>
<proteinExistence type="predicted"/>
<accession>A0ABQ4EYU7</accession>
<feature type="compositionally biased region" description="Low complexity" evidence="1">
    <location>
        <begin position="41"/>
        <end position="55"/>
    </location>
</feature>
<keyword evidence="3" id="KW-1185">Reference proteome</keyword>
<evidence type="ECO:0000313" key="2">
    <source>
        <dbReference type="EMBL" id="GIG99784.1"/>
    </source>
</evidence>
<name>A0ABQ4EYU7_9ACTN</name>